<name>A0ABY5NN31_9MICO</name>
<proteinExistence type="predicted"/>
<dbReference type="Pfam" id="PF19888">
    <property type="entry name" value="DUF6361"/>
    <property type="match status" value="1"/>
</dbReference>
<reference evidence="1" key="1">
    <citation type="submission" date="2022-01" db="EMBL/GenBank/DDBJ databases">
        <title>Microbacterium eymi and Microbacterium rhizovicinus sp. nov., isolated from the rhizospheric soil of Elymus tsukushiensis, a plant native to the Dokdo Islands, Republic of Korea.</title>
        <authorList>
            <person name="Hwang Y.J."/>
        </authorList>
    </citation>
    <scope>NUCLEOTIDE SEQUENCE</scope>
    <source>
        <strain evidence="1">KUDC0405</strain>
    </source>
</reference>
<dbReference type="InterPro" id="IPR045941">
    <property type="entry name" value="DUF6361"/>
</dbReference>
<dbReference type="EMBL" id="CP091139">
    <property type="protein sequence ID" value="UUT36597.1"/>
    <property type="molecule type" value="Genomic_DNA"/>
</dbReference>
<evidence type="ECO:0000313" key="2">
    <source>
        <dbReference type="Proteomes" id="UP001054811"/>
    </source>
</evidence>
<organism evidence="1 2">
    <name type="scientific">Microbacterium elymi</name>
    <dbReference type="NCBI Taxonomy" id="2909587"/>
    <lineage>
        <taxon>Bacteria</taxon>
        <taxon>Bacillati</taxon>
        <taxon>Actinomycetota</taxon>
        <taxon>Actinomycetes</taxon>
        <taxon>Micrococcales</taxon>
        <taxon>Microbacteriaceae</taxon>
        <taxon>Microbacterium</taxon>
    </lineage>
</organism>
<dbReference type="Proteomes" id="UP001054811">
    <property type="component" value="Chromosome"/>
</dbReference>
<evidence type="ECO:0000313" key="1">
    <source>
        <dbReference type="EMBL" id="UUT36597.1"/>
    </source>
</evidence>
<keyword evidence="2" id="KW-1185">Reference proteome</keyword>
<gene>
    <name evidence="1" type="ORF">L2X98_26200</name>
</gene>
<sequence>MLEIIDLFREPGTVDELGIGAVRDALSDILFPGTSVLHTRLRYVLFIPWLLRRAADDGGTPDEMRARFRAHEYRRCGRRRSAGRGIRHHPVLGVHAAHRRRHRTVCADAAAQSRVSASWSGSSAPSARTGW</sequence>
<dbReference type="RefSeq" id="WP_259613260.1">
    <property type="nucleotide sequence ID" value="NZ_CP091139.2"/>
</dbReference>
<accession>A0ABY5NN31</accession>
<protein>
    <submittedName>
        <fullName evidence="1">DUF6361 family protein</fullName>
    </submittedName>
</protein>